<comment type="caution">
    <text evidence="8">The sequence shown here is derived from an EMBL/GenBank/DDBJ whole genome shotgun (WGS) entry which is preliminary data.</text>
</comment>
<dbReference type="SUPFAM" id="SSF50249">
    <property type="entry name" value="Nucleic acid-binding proteins"/>
    <property type="match status" value="1"/>
</dbReference>
<accession>A0A9D1HXG6</accession>
<dbReference type="InterPro" id="IPR012340">
    <property type="entry name" value="NA-bd_OB-fold"/>
</dbReference>
<reference evidence="8" key="2">
    <citation type="journal article" date="2021" name="PeerJ">
        <title>Extensive microbial diversity within the chicken gut microbiome revealed by metagenomics and culture.</title>
        <authorList>
            <person name="Gilroy R."/>
            <person name="Ravi A."/>
            <person name="Getino M."/>
            <person name="Pursley I."/>
            <person name="Horton D.L."/>
            <person name="Alikhan N.F."/>
            <person name="Baker D."/>
            <person name="Gharbi K."/>
            <person name="Hall N."/>
            <person name="Watson M."/>
            <person name="Adriaenssens E.M."/>
            <person name="Foster-Nyarko E."/>
            <person name="Jarju S."/>
            <person name="Secka A."/>
            <person name="Antonio M."/>
            <person name="Oren A."/>
            <person name="Chaudhuri R.R."/>
            <person name="La Ragione R."/>
            <person name="Hildebrand F."/>
            <person name="Pallen M.J."/>
        </authorList>
    </citation>
    <scope>NUCLEOTIDE SEQUENCE</scope>
    <source>
        <strain evidence="8">ChiHjej12B11-29160</strain>
    </source>
</reference>
<name>A0A9D1HXG6_9ACTN</name>
<evidence type="ECO:0000256" key="4">
    <source>
        <dbReference type="ARBA" id="ARBA00022980"/>
    </source>
</evidence>
<dbReference type="GO" id="GO:0022627">
    <property type="term" value="C:cytosolic small ribosomal subunit"/>
    <property type="evidence" value="ECO:0007669"/>
    <property type="project" value="UniProtKB-UniRule"/>
</dbReference>
<gene>
    <name evidence="6 8" type="primary">rpsQ</name>
    <name evidence="8" type="ORF">IAD17_05495</name>
</gene>
<dbReference type="PANTHER" id="PTHR10744">
    <property type="entry name" value="40S RIBOSOMAL PROTEIN S11 FAMILY MEMBER"/>
    <property type="match status" value="1"/>
</dbReference>
<evidence type="ECO:0000256" key="1">
    <source>
        <dbReference type="ARBA" id="ARBA00010254"/>
    </source>
</evidence>
<organism evidence="8 9">
    <name type="scientific">Candidatus Coprovicinus avistercoris</name>
    <dbReference type="NCBI Taxonomy" id="2840754"/>
    <lineage>
        <taxon>Bacteria</taxon>
        <taxon>Bacillati</taxon>
        <taxon>Actinomycetota</taxon>
        <taxon>Coriobacteriia</taxon>
        <taxon>Coriobacteriales</taxon>
        <taxon>Coriobacteriaceae</taxon>
        <taxon>Coriobacteriaceae incertae sedis</taxon>
        <taxon>Candidatus Coprovicinus</taxon>
    </lineage>
</organism>
<dbReference type="GO" id="GO:0019843">
    <property type="term" value="F:rRNA binding"/>
    <property type="evidence" value="ECO:0007669"/>
    <property type="project" value="UniProtKB-UniRule"/>
</dbReference>
<evidence type="ECO:0000256" key="7">
    <source>
        <dbReference type="RuleBase" id="RU003872"/>
    </source>
</evidence>
<dbReference type="InterPro" id="IPR000266">
    <property type="entry name" value="Ribosomal_uS17"/>
</dbReference>
<proteinExistence type="inferred from homology"/>
<dbReference type="EMBL" id="DVMQ01000017">
    <property type="protein sequence ID" value="HIU24356.1"/>
    <property type="molecule type" value="Genomic_DNA"/>
</dbReference>
<evidence type="ECO:0000256" key="2">
    <source>
        <dbReference type="ARBA" id="ARBA00022730"/>
    </source>
</evidence>
<dbReference type="PRINTS" id="PR00973">
    <property type="entry name" value="RIBOSOMALS17"/>
</dbReference>
<comment type="function">
    <text evidence="6">One of the primary rRNA binding proteins, it binds specifically to the 5'-end of 16S ribosomal RNA.</text>
</comment>
<evidence type="ECO:0000313" key="8">
    <source>
        <dbReference type="EMBL" id="HIU24356.1"/>
    </source>
</evidence>
<evidence type="ECO:0000256" key="5">
    <source>
        <dbReference type="ARBA" id="ARBA00023274"/>
    </source>
</evidence>
<evidence type="ECO:0000313" key="9">
    <source>
        <dbReference type="Proteomes" id="UP000824078"/>
    </source>
</evidence>
<keyword evidence="3 6" id="KW-0694">RNA-binding</keyword>
<dbReference type="Proteomes" id="UP000824078">
    <property type="component" value="Unassembled WGS sequence"/>
</dbReference>
<comment type="similarity">
    <text evidence="1 6 7">Belongs to the universal ribosomal protein uS17 family.</text>
</comment>
<evidence type="ECO:0000256" key="3">
    <source>
        <dbReference type="ARBA" id="ARBA00022884"/>
    </source>
</evidence>
<sequence length="88" mass="10028">MSDTEIRNRRKVRTGIVTAISGEKTVTVTVSERKSHPKYGKMMTTTKKLHCHDEESVAGLGDTVRVMETRPLSKTKRWRVTEIVEKAK</sequence>
<reference evidence="8" key="1">
    <citation type="submission" date="2020-10" db="EMBL/GenBank/DDBJ databases">
        <authorList>
            <person name="Gilroy R."/>
        </authorList>
    </citation>
    <scope>NUCLEOTIDE SEQUENCE</scope>
    <source>
        <strain evidence="8">ChiHjej12B11-29160</strain>
    </source>
</reference>
<evidence type="ECO:0000256" key="6">
    <source>
        <dbReference type="HAMAP-Rule" id="MF_01345"/>
    </source>
</evidence>
<dbReference type="GO" id="GO:0003735">
    <property type="term" value="F:structural constituent of ribosome"/>
    <property type="evidence" value="ECO:0007669"/>
    <property type="project" value="UniProtKB-UniRule"/>
</dbReference>
<dbReference type="InterPro" id="IPR019984">
    <property type="entry name" value="Ribosomal_uS17_bact/chlr"/>
</dbReference>
<dbReference type="Pfam" id="PF00366">
    <property type="entry name" value="Ribosomal_S17"/>
    <property type="match status" value="1"/>
</dbReference>
<dbReference type="CDD" id="cd00364">
    <property type="entry name" value="Ribosomal_uS17"/>
    <property type="match status" value="1"/>
</dbReference>
<comment type="subunit">
    <text evidence="6">Part of the 30S ribosomal subunit.</text>
</comment>
<keyword evidence="2 6" id="KW-0699">rRNA-binding</keyword>
<dbReference type="AlphaFoldDB" id="A0A9D1HXG6"/>
<dbReference type="GO" id="GO:0006412">
    <property type="term" value="P:translation"/>
    <property type="evidence" value="ECO:0007669"/>
    <property type="project" value="UniProtKB-UniRule"/>
</dbReference>
<dbReference type="NCBIfam" id="TIGR03635">
    <property type="entry name" value="uS17_bact"/>
    <property type="match status" value="1"/>
</dbReference>
<dbReference type="InterPro" id="IPR019979">
    <property type="entry name" value="Ribosomal_uS17_CS"/>
</dbReference>
<dbReference type="PROSITE" id="PS00056">
    <property type="entry name" value="RIBOSOMAL_S17"/>
    <property type="match status" value="1"/>
</dbReference>
<dbReference type="PANTHER" id="PTHR10744:SF1">
    <property type="entry name" value="SMALL RIBOSOMAL SUBUNIT PROTEIN US17M"/>
    <property type="match status" value="1"/>
</dbReference>
<dbReference type="HAMAP" id="MF_01345_B">
    <property type="entry name" value="Ribosomal_uS17_B"/>
    <property type="match status" value="1"/>
</dbReference>
<keyword evidence="4 6" id="KW-0689">Ribosomal protein</keyword>
<keyword evidence="5 6" id="KW-0687">Ribonucleoprotein</keyword>
<protein>
    <recommendedName>
        <fullName evidence="6">Small ribosomal subunit protein uS17</fullName>
    </recommendedName>
</protein>
<dbReference type="Gene3D" id="2.40.50.140">
    <property type="entry name" value="Nucleic acid-binding proteins"/>
    <property type="match status" value="1"/>
</dbReference>
<dbReference type="NCBIfam" id="NF004123">
    <property type="entry name" value="PRK05610.1"/>
    <property type="match status" value="1"/>
</dbReference>